<organism evidence="2 3">
    <name type="scientific">Lupinus luteus</name>
    <name type="common">European yellow lupine</name>
    <dbReference type="NCBI Taxonomy" id="3873"/>
    <lineage>
        <taxon>Eukaryota</taxon>
        <taxon>Viridiplantae</taxon>
        <taxon>Streptophyta</taxon>
        <taxon>Embryophyta</taxon>
        <taxon>Tracheophyta</taxon>
        <taxon>Spermatophyta</taxon>
        <taxon>Magnoliopsida</taxon>
        <taxon>eudicotyledons</taxon>
        <taxon>Gunneridae</taxon>
        <taxon>Pentapetalae</taxon>
        <taxon>rosids</taxon>
        <taxon>fabids</taxon>
        <taxon>Fabales</taxon>
        <taxon>Fabaceae</taxon>
        <taxon>Papilionoideae</taxon>
        <taxon>50 kb inversion clade</taxon>
        <taxon>genistoids sensu lato</taxon>
        <taxon>core genistoids</taxon>
        <taxon>Genisteae</taxon>
        <taxon>Lupinus</taxon>
    </lineage>
</organism>
<feature type="region of interest" description="Disordered" evidence="1">
    <location>
        <begin position="1"/>
        <end position="22"/>
    </location>
</feature>
<sequence length="60" mass="6988">MKPHISEESSSSLVDESNRSIVEKANTTEVLKQRRINQRRVHRSEDPIRTLIFLGSWSHT</sequence>
<keyword evidence="3" id="KW-1185">Reference proteome</keyword>
<accession>A0AAV1VZK5</accession>
<comment type="caution">
    <text evidence="2">The sequence shown here is derived from an EMBL/GenBank/DDBJ whole genome shotgun (WGS) entry which is preliminary data.</text>
</comment>
<evidence type="ECO:0000313" key="3">
    <source>
        <dbReference type="Proteomes" id="UP001497480"/>
    </source>
</evidence>
<name>A0AAV1VZK5_LUPLU</name>
<reference evidence="2 3" key="1">
    <citation type="submission" date="2024-03" db="EMBL/GenBank/DDBJ databases">
        <authorList>
            <person name="Martinez-Hernandez J."/>
        </authorList>
    </citation>
    <scope>NUCLEOTIDE SEQUENCE [LARGE SCALE GENOMIC DNA]</scope>
</reference>
<gene>
    <name evidence="2" type="ORF">LLUT_LOCUS3496</name>
</gene>
<proteinExistence type="predicted"/>
<evidence type="ECO:0000313" key="2">
    <source>
        <dbReference type="EMBL" id="CAL0302436.1"/>
    </source>
</evidence>
<evidence type="ECO:0000256" key="1">
    <source>
        <dbReference type="SAM" id="MobiDB-lite"/>
    </source>
</evidence>
<dbReference type="Proteomes" id="UP001497480">
    <property type="component" value="Unassembled WGS sequence"/>
</dbReference>
<dbReference type="AlphaFoldDB" id="A0AAV1VZK5"/>
<dbReference type="EMBL" id="CAXHTB010000002">
    <property type="protein sequence ID" value="CAL0302436.1"/>
    <property type="molecule type" value="Genomic_DNA"/>
</dbReference>
<protein>
    <submittedName>
        <fullName evidence="2">Uncharacterized protein</fullName>
    </submittedName>
</protein>